<accession>A0A0F4YU09</accession>
<evidence type="ECO:0000256" key="3">
    <source>
        <dbReference type="ARBA" id="ARBA00022833"/>
    </source>
</evidence>
<evidence type="ECO:0000256" key="2">
    <source>
        <dbReference type="ARBA" id="ARBA00022771"/>
    </source>
</evidence>
<reference evidence="7 8" key="1">
    <citation type="submission" date="2015-04" db="EMBL/GenBank/DDBJ databases">
        <authorList>
            <person name="Heijne W.H."/>
            <person name="Fedorova N.D."/>
            <person name="Nierman W.C."/>
            <person name="Vollebregt A.W."/>
            <person name="Zhao Z."/>
            <person name="Wu L."/>
            <person name="Kumar M."/>
            <person name="Stam H."/>
            <person name="van den Berg M.A."/>
            <person name="Pel H.J."/>
        </authorList>
    </citation>
    <scope>NUCLEOTIDE SEQUENCE [LARGE SCALE GENOMIC DNA]</scope>
    <source>
        <strain evidence="7 8">CBS 393.64</strain>
    </source>
</reference>
<dbReference type="GO" id="GO:0043161">
    <property type="term" value="P:proteasome-mediated ubiquitin-dependent protein catabolic process"/>
    <property type="evidence" value="ECO:0007669"/>
    <property type="project" value="TreeGrafter"/>
</dbReference>
<keyword evidence="8" id="KW-1185">Reference proteome</keyword>
<dbReference type="AlphaFoldDB" id="A0A0F4YU09"/>
<feature type="compositionally biased region" description="Acidic residues" evidence="5">
    <location>
        <begin position="208"/>
        <end position="225"/>
    </location>
</feature>
<dbReference type="PROSITE" id="PS50089">
    <property type="entry name" value="ZF_RING_2"/>
    <property type="match status" value="1"/>
</dbReference>
<dbReference type="GO" id="GO:0008270">
    <property type="term" value="F:zinc ion binding"/>
    <property type="evidence" value="ECO:0007669"/>
    <property type="project" value="UniProtKB-KW"/>
</dbReference>
<evidence type="ECO:0000256" key="5">
    <source>
        <dbReference type="SAM" id="MobiDB-lite"/>
    </source>
</evidence>
<feature type="compositionally biased region" description="Basic and acidic residues" evidence="5">
    <location>
        <begin position="124"/>
        <end position="146"/>
    </location>
</feature>
<dbReference type="CDD" id="cd16568">
    <property type="entry name" value="RING-HC_ScPSH1-like"/>
    <property type="match status" value="1"/>
</dbReference>
<feature type="compositionally biased region" description="Low complexity" evidence="5">
    <location>
        <begin position="353"/>
        <end position="364"/>
    </location>
</feature>
<dbReference type="STRING" id="1408163.A0A0F4YU09"/>
<feature type="region of interest" description="Disordered" evidence="5">
    <location>
        <begin position="1"/>
        <end position="23"/>
    </location>
</feature>
<keyword evidence="1" id="KW-0479">Metal-binding</keyword>
<dbReference type="EMBL" id="LASV01000190">
    <property type="protein sequence ID" value="KKA21326.1"/>
    <property type="molecule type" value="Genomic_DNA"/>
</dbReference>
<protein>
    <recommendedName>
        <fullName evidence="6">RING-type domain-containing protein</fullName>
    </recommendedName>
</protein>
<evidence type="ECO:0000259" key="6">
    <source>
        <dbReference type="PROSITE" id="PS50089"/>
    </source>
</evidence>
<proteinExistence type="predicted"/>
<dbReference type="InterPro" id="IPR013083">
    <property type="entry name" value="Znf_RING/FYVE/PHD"/>
</dbReference>
<dbReference type="RefSeq" id="XP_013327938.1">
    <property type="nucleotide sequence ID" value="XM_013472484.1"/>
</dbReference>
<sequence length="459" mass="51781">MSGTADKVAKATKSSGSDGARTTDAAVNDASGLLQTLQGHIDEIRTRLQCGICVRLLYEPYTLACGHTFCYTCLTSWFAERSGSRKTCPDCRAQVKTQPAPAYLVRGLVHLFANNAELLEKGETTAEHRKHQQEEQKKVEADKANTDPRTGGLFQGRFKERTPAPAPIIDVEDGVTRCPNCSWELEDDACMNCGYHVDADETVTGTTDSEENSEMTDYNEDMENGFGDIDEDDTWNEVYDGVPFEQLPFGVQQFYDPLRRMRHRYQNILPHDPHEWQFPHSSSPVHDSEDLEEEDDDDDEEDTSEVESESEDEDEEMDSFIVDDEELEDEEESSTDHSTVVGDHSYMMHAEYETNTDTETTSTSHHGREHSVSSELEDSSSDEDEEPIRRPAANRPQRRFHGPYPRAANHRNQRNNRGNASRPGTSASNAIPIDDDSDGPVPPTRRARSRRNQGRQRRA</sequence>
<keyword evidence="2 4" id="KW-0863">Zinc-finger</keyword>
<dbReference type="PANTHER" id="PTHR15898">
    <property type="entry name" value="BIFUNCTIONAL APOPTOSIS REGULATOR"/>
    <property type="match status" value="1"/>
</dbReference>
<evidence type="ECO:0000313" key="8">
    <source>
        <dbReference type="Proteomes" id="UP000053958"/>
    </source>
</evidence>
<evidence type="ECO:0000313" key="7">
    <source>
        <dbReference type="EMBL" id="KKA21326.1"/>
    </source>
</evidence>
<feature type="region of interest" description="Disordered" evidence="5">
    <location>
        <begin position="272"/>
        <end position="459"/>
    </location>
</feature>
<feature type="compositionally biased region" description="Acidic residues" evidence="5">
    <location>
        <begin position="289"/>
        <end position="333"/>
    </location>
</feature>
<dbReference type="PANTHER" id="PTHR15898:SF13">
    <property type="entry name" value="BIFUNCTIONAL APOPTOSIS REGULATOR"/>
    <property type="match status" value="1"/>
</dbReference>
<dbReference type="GeneID" id="25316977"/>
<feature type="region of interest" description="Disordered" evidence="5">
    <location>
        <begin position="204"/>
        <end position="225"/>
    </location>
</feature>
<feature type="domain" description="RING-type" evidence="6">
    <location>
        <begin position="50"/>
        <end position="92"/>
    </location>
</feature>
<dbReference type="SMART" id="SM00184">
    <property type="entry name" value="RING"/>
    <property type="match status" value="1"/>
</dbReference>
<organism evidence="7 8">
    <name type="scientific">Rasamsonia emersonii (strain ATCC 16479 / CBS 393.64 / IMI 116815)</name>
    <dbReference type="NCBI Taxonomy" id="1408163"/>
    <lineage>
        <taxon>Eukaryota</taxon>
        <taxon>Fungi</taxon>
        <taxon>Dikarya</taxon>
        <taxon>Ascomycota</taxon>
        <taxon>Pezizomycotina</taxon>
        <taxon>Eurotiomycetes</taxon>
        <taxon>Eurotiomycetidae</taxon>
        <taxon>Eurotiales</taxon>
        <taxon>Trichocomaceae</taxon>
        <taxon>Rasamsonia</taxon>
    </lineage>
</organism>
<feature type="region of interest" description="Disordered" evidence="5">
    <location>
        <begin position="124"/>
        <end position="157"/>
    </location>
</feature>
<name>A0A0F4YU09_RASE3</name>
<feature type="compositionally biased region" description="Acidic residues" evidence="5">
    <location>
        <begin position="375"/>
        <end position="386"/>
    </location>
</feature>
<dbReference type="InterPro" id="IPR017907">
    <property type="entry name" value="Znf_RING_CS"/>
</dbReference>
<dbReference type="GO" id="GO:0005634">
    <property type="term" value="C:nucleus"/>
    <property type="evidence" value="ECO:0007669"/>
    <property type="project" value="TreeGrafter"/>
</dbReference>
<dbReference type="InterPro" id="IPR001841">
    <property type="entry name" value="Znf_RING"/>
</dbReference>
<dbReference type="OrthoDB" id="6105938at2759"/>
<evidence type="ECO:0000256" key="4">
    <source>
        <dbReference type="PROSITE-ProRule" id="PRU00175"/>
    </source>
</evidence>
<dbReference type="Proteomes" id="UP000053958">
    <property type="component" value="Unassembled WGS sequence"/>
</dbReference>
<dbReference type="Pfam" id="PF15227">
    <property type="entry name" value="zf-C3HC4_4"/>
    <property type="match status" value="1"/>
</dbReference>
<feature type="compositionally biased region" description="Basic residues" evidence="5">
    <location>
        <begin position="445"/>
        <end position="459"/>
    </location>
</feature>
<keyword evidence="3" id="KW-0862">Zinc</keyword>
<dbReference type="SUPFAM" id="SSF57850">
    <property type="entry name" value="RING/U-box"/>
    <property type="match status" value="1"/>
</dbReference>
<dbReference type="PROSITE" id="PS00518">
    <property type="entry name" value="ZF_RING_1"/>
    <property type="match status" value="1"/>
</dbReference>
<comment type="caution">
    <text evidence="7">The sequence shown here is derived from an EMBL/GenBank/DDBJ whole genome shotgun (WGS) entry which is preliminary data.</text>
</comment>
<dbReference type="Gene3D" id="3.30.40.10">
    <property type="entry name" value="Zinc/RING finger domain, C3HC4 (zinc finger)"/>
    <property type="match status" value="1"/>
</dbReference>
<evidence type="ECO:0000256" key="1">
    <source>
        <dbReference type="ARBA" id="ARBA00022723"/>
    </source>
</evidence>
<dbReference type="GO" id="GO:0061630">
    <property type="term" value="F:ubiquitin protein ligase activity"/>
    <property type="evidence" value="ECO:0007669"/>
    <property type="project" value="TreeGrafter"/>
</dbReference>
<gene>
    <name evidence="7" type="ORF">T310_4630</name>
</gene>